<evidence type="ECO:0000259" key="1">
    <source>
        <dbReference type="Pfam" id="PF09348"/>
    </source>
</evidence>
<dbReference type="RefSeq" id="WP_034806438.1">
    <property type="nucleotide sequence ID" value="NZ_AWSA01000025.1"/>
</dbReference>
<dbReference type="SUPFAM" id="SSF55961">
    <property type="entry name" value="Bet v1-like"/>
    <property type="match status" value="1"/>
</dbReference>
<dbReference type="PIRSF" id="PIRSF010260">
    <property type="entry name" value="UCP010260"/>
    <property type="match status" value="1"/>
</dbReference>
<dbReference type="STRING" id="1386089.N865_05640"/>
<dbReference type="eggNOG" id="COG4762">
    <property type="taxonomic scope" value="Bacteria"/>
</dbReference>
<sequence length="177" mass="19798">MPIQPLDQDDAAALREAPLSYSRDRVERERTRAGFRHLEATARLERRDFDGAVEDLLRWRMHERAGLRVHASDATARLGSVAVMRLGVGPFSLRVPCRVVEVLEEPTRKGFAYGTLPGHPESGEEAFVLDHLPDGAIQFTITAFSRPASLLARLGGPMTRGAQQWMTRRYLASLDHP</sequence>
<evidence type="ECO:0000313" key="2">
    <source>
        <dbReference type="EMBL" id="EWT01263.1"/>
    </source>
</evidence>
<keyword evidence="3" id="KW-1185">Reference proteome</keyword>
<dbReference type="InterPro" id="IPR018960">
    <property type="entry name" value="DUF1990"/>
</dbReference>
<dbReference type="PANTHER" id="PTHR34202">
    <property type="entry name" value="UPF0548 PROTEIN"/>
    <property type="match status" value="1"/>
</dbReference>
<name>W9G8W0_9MICO</name>
<dbReference type="AlphaFoldDB" id="W9G8W0"/>
<accession>W9G8W0</accession>
<feature type="domain" description="DUF1990" evidence="1">
    <location>
        <begin position="28"/>
        <end position="172"/>
    </location>
</feature>
<dbReference type="PANTHER" id="PTHR34202:SF1">
    <property type="entry name" value="UPF0548 PROTEIN"/>
    <property type="match status" value="1"/>
</dbReference>
<proteinExistence type="predicted"/>
<gene>
    <name evidence="2" type="ORF">N865_05640</name>
</gene>
<organism evidence="2 3">
    <name type="scientific">Intrasporangium oryzae NRRL B-24470</name>
    <dbReference type="NCBI Taxonomy" id="1386089"/>
    <lineage>
        <taxon>Bacteria</taxon>
        <taxon>Bacillati</taxon>
        <taxon>Actinomycetota</taxon>
        <taxon>Actinomycetes</taxon>
        <taxon>Micrococcales</taxon>
        <taxon>Intrasporangiaceae</taxon>
        <taxon>Intrasporangium</taxon>
    </lineage>
</organism>
<protein>
    <recommendedName>
        <fullName evidence="1">DUF1990 domain-containing protein</fullName>
    </recommendedName>
</protein>
<evidence type="ECO:0000313" key="3">
    <source>
        <dbReference type="Proteomes" id="UP000019489"/>
    </source>
</evidence>
<dbReference type="OrthoDB" id="120660at2"/>
<reference evidence="2 3" key="1">
    <citation type="submission" date="2013-08" db="EMBL/GenBank/DDBJ databases">
        <title>Intrasporangium oryzae NRRL B-24470.</title>
        <authorList>
            <person name="Liu H."/>
            <person name="Wang G."/>
        </authorList>
    </citation>
    <scope>NUCLEOTIDE SEQUENCE [LARGE SCALE GENOMIC DNA]</scope>
    <source>
        <strain evidence="2 3">NRRL B-24470</strain>
    </source>
</reference>
<comment type="caution">
    <text evidence="2">The sequence shown here is derived from an EMBL/GenBank/DDBJ whole genome shotgun (WGS) entry which is preliminary data.</text>
</comment>
<dbReference type="Pfam" id="PF09348">
    <property type="entry name" value="DUF1990"/>
    <property type="match status" value="1"/>
</dbReference>
<dbReference type="InterPro" id="IPR014457">
    <property type="entry name" value="UCP010260"/>
</dbReference>
<dbReference type="Proteomes" id="UP000019489">
    <property type="component" value="Unassembled WGS sequence"/>
</dbReference>
<dbReference type="EMBL" id="AWSA01000025">
    <property type="protein sequence ID" value="EWT01263.1"/>
    <property type="molecule type" value="Genomic_DNA"/>
</dbReference>